<proteinExistence type="predicted"/>
<organism evidence="1 2">
    <name type="scientific">Naganishia adeliensis</name>
    <dbReference type="NCBI Taxonomy" id="92952"/>
    <lineage>
        <taxon>Eukaryota</taxon>
        <taxon>Fungi</taxon>
        <taxon>Dikarya</taxon>
        <taxon>Basidiomycota</taxon>
        <taxon>Agaricomycotina</taxon>
        <taxon>Tremellomycetes</taxon>
        <taxon>Filobasidiales</taxon>
        <taxon>Filobasidiaceae</taxon>
        <taxon>Naganishia</taxon>
    </lineage>
</organism>
<dbReference type="Proteomes" id="UP001230649">
    <property type="component" value="Unassembled WGS sequence"/>
</dbReference>
<evidence type="ECO:0000313" key="2">
    <source>
        <dbReference type="Proteomes" id="UP001230649"/>
    </source>
</evidence>
<gene>
    <name evidence="1" type="ORF">QFC20_003089</name>
</gene>
<protein>
    <submittedName>
        <fullName evidence="1">Uncharacterized protein</fullName>
    </submittedName>
</protein>
<accession>A0ACC2WFB2</accession>
<comment type="caution">
    <text evidence="1">The sequence shown here is derived from an EMBL/GenBank/DDBJ whole genome shotgun (WGS) entry which is preliminary data.</text>
</comment>
<keyword evidence="2" id="KW-1185">Reference proteome</keyword>
<name>A0ACC2WFB2_9TREE</name>
<evidence type="ECO:0000313" key="1">
    <source>
        <dbReference type="EMBL" id="KAJ9110015.1"/>
    </source>
</evidence>
<sequence>MQALSTVQRPATSSDILKEAASERVKDPSKSVSPLQRQRAHFAQPLGRTTEAPAVRLPNRFGRNQEVPVADETRKLLEHIVARFRNVRWAVAYGSGVFGQDGYDPKAPKPMIDFIFATSHPSHFHAVNLQHNPSHYPAFARWLGSDYITRVQDWGAGIWYATMVDVDGQLIKYGVISTDTLCEDMMDWSTLYVAGRMHKPVRIIRPDARILLANQINLVSALRVALLMLPEEFTEVELWEQIAGISYAGDPRMSIPGAENPQKVKNIVRPQIPRFRGLYFKLLREIKGISPASGSADVTGLSGDEAEWTAMGLGKEDGSGRLKQNIDIEYRAQLLKKLPRNLKKGLERAFTQRFETKVVRPGDPPTEKGMEELDFWKKAVAEPDLRKVIDQELKAIISRPATTQSLKGLLTAGLRKSILYAAAKVGKWWKSKAKKA</sequence>
<reference evidence="1" key="1">
    <citation type="submission" date="2023-04" db="EMBL/GenBank/DDBJ databases">
        <title>Draft Genome sequencing of Naganishia species isolated from polar environments using Oxford Nanopore Technology.</title>
        <authorList>
            <person name="Leo P."/>
            <person name="Venkateswaran K."/>
        </authorList>
    </citation>
    <scope>NUCLEOTIDE SEQUENCE</scope>
    <source>
        <strain evidence="1">MNA-CCFEE 5262</strain>
    </source>
</reference>
<dbReference type="EMBL" id="JASBWS010000026">
    <property type="protein sequence ID" value="KAJ9110015.1"/>
    <property type="molecule type" value="Genomic_DNA"/>
</dbReference>